<dbReference type="OrthoDB" id="7771794at2"/>
<dbReference type="RefSeq" id="WP_085802479.1">
    <property type="nucleotide sequence ID" value="NZ_FWXB01000031.1"/>
</dbReference>
<protein>
    <submittedName>
        <fullName evidence="2">NAD(P)H azoreductase</fullName>
        <ecNumber evidence="2">1.7.-.-</ecNumber>
    </submittedName>
</protein>
<dbReference type="Pfam" id="PF05368">
    <property type="entry name" value="NmrA"/>
    <property type="match status" value="1"/>
</dbReference>
<evidence type="ECO:0000313" key="3">
    <source>
        <dbReference type="Proteomes" id="UP000193224"/>
    </source>
</evidence>
<keyword evidence="2" id="KW-0560">Oxidoreductase</keyword>
<evidence type="ECO:0000313" key="2">
    <source>
        <dbReference type="EMBL" id="SMC14585.1"/>
    </source>
</evidence>
<dbReference type="GO" id="GO:0016491">
    <property type="term" value="F:oxidoreductase activity"/>
    <property type="evidence" value="ECO:0007669"/>
    <property type="project" value="UniProtKB-KW"/>
</dbReference>
<dbReference type="Gene3D" id="3.40.50.720">
    <property type="entry name" value="NAD(P)-binding Rossmann-like Domain"/>
    <property type="match status" value="1"/>
</dbReference>
<sequence>MFVISGVTGNTGSIVAQTLIDQGQPVRVIVRSVEKGDAWKAKGAEVAVAEIMDKDAMTQALQGASGAYFLLPPDLTNEDFLGDSLKRADVIVAAAKAARLPHAVILSSVGAQHSDKVGPISTIGHMERLFVAANIPLSAVRPAYFLENIKDLMPVVLQESVYPSMIQPLDFKIDMVATKDIGLTVADALINPPTIQHRVIELKGAEQYSAQDIAAALSKSLGRHISPVPVPQEAWVDTFKQSGLSQQSAETMAEMHENINNGRIEFLNPNARKASVDLASFVEKLVA</sequence>
<dbReference type="AlphaFoldDB" id="A0A1X7BYI5"/>
<dbReference type="PANTHER" id="PTHR43162:SF1">
    <property type="entry name" value="PRESTALK A DIFFERENTIATION PROTEIN A"/>
    <property type="match status" value="1"/>
</dbReference>
<gene>
    <name evidence="2" type="primary">azoB_2</name>
    <name evidence="2" type="ORF">ROA7745_04454</name>
</gene>
<dbReference type="EC" id="1.7.-.-" evidence="2"/>
<accession>A0A1X7BYI5</accession>
<reference evidence="2 3" key="1">
    <citation type="submission" date="2017-03" db="EMBL/GenBank/DDBJ databases">
        <authorList>
            <person name="Afonso C.L."/>
            <person name="Miller P.J."/>
            <person name="Scott M.A."/>
            <person name="Spackman E."/>
            <person name="Goraichik I."/>
            <person name="Dimitrov K.M."/>
            <person name="Suarez D.L."/>
            <person name="Swayne D.E."/>
        </authorList>
    </citation>
    <scope>NUCLEOTIDE SEQUENCE [LARGE SCALE GENOMIC DNA]</scope>
    <source>
        <strain evidence="2 3">CECT 7745</strain>
    </source>
</reference>
<proteinExistence type="predicted"/>
<dbReference type="PANTHER" id="PTHR43162">
    <property type="match status" value="1"/>
</dbReference>
<organism evidence="2 3">
    <name type="scientific">Roseovarius aestuarii</name>
    <dbReference type="NCBI Taxonomy" id="475083"/>
    <lineage>
        <taxon>Bacteria</taxon>
        <taxon>Pseudomonadati</taxon>
        <taxon>Pseudomonadota</taxon>
        <taxon>Alphaproteobacteria</taxon>
        <taxon>Rhodobacterales</taxon>
        <taxon>Roseobacteraceae</taxon>
        <taxon>Roseovarius</taxon>
    </lineage>
</organism>
<dbReference type="Gene3D" id="3.90.25.10">
    <property type="entry name" value="UDP-galactose 4-epimerase, domain 1"/>
    <property type="match status" value="1"/>
</dbReference>
<name>A0A1X7BYI5_9RHOB</name>
<evidence type="ECO:0000259" key="1">
    <source>
        <dbReference type="Pfam" id="PF05368"/>
    </source>
</evidence>
<dbReference type="Proteomes" id="UP000193224">
    <property type="component" value="Unassembled WGS sequence"/>
</dbReference>
<dbReference type="EMBL" id="FWXB01000031">
    <property type="protein sequence ID" value="SMC14585.1"/>
    <property type="molecule type" value="Genomic_DNA"/>
</dbReference>
<feature type="domain" description="NmrA-like" evidence="1">
    <location>
        <begin position="3"/>
        <end position="261"/>
    </location>
</feature>
<dbReference type="InterPro" id="IPR008030">
    <property type="entry name" value="NmrA-like"/>
</dbReference>
<dbReference type="SUPFAM" id="SSF51735">
    <property type="entry name" value="NAD(P)-binding Rossmann-fold domains"/>
    <property type="match status" value="1"/>
</dbReference>
<dbReference type="InterPro" id="IPR051604">
    <property type="entry name" value="Ergot_Alk_Oxidoreductase"/>
</dbReference>
<keyword evidence="3" id="KW-1185">Reference proteome</keyword>
<dbReference type="InterPro" id="IPR036291">
    <property type="entry name" value="NAD(P)-bd_dom_sf"/>
</dbReference>